<accession>A0A8J5TC37</accession>
<evidence type="ECO:0000259" key="2">
    <source>
        <dbReference type="Pfam" id="PF02737"/>
    </source>
</evidence>
<dbReference type="AlphaFoldDB" id="A0A8J5TC37"/>
<keyword evidence="4" id="KW-1185">Reference proteome</keyword>
<reference evidence="3" key="1">
    <citation type="journal article" date="2021" name="bioRxiv">
        <title>Whole Genome Assembly and Annotation of Northern Wild Rice, Zizania palustris L., Supports a Whole Genome Duplication in the Zizania Genus.</title>
        <authorList>
            <person name="Haas M."/>
            <person name="Kono T."/>
            <person name="Macchietto M."/>
            <person name="Millas R."/>
            <person name="McGilp L."/>
            <person name="Shao M."/>
            <person name="Duquette J."/>
            <person name="Hirsch C.N."/>
            <person name="Kimball J."/>
        </authorList>
    </citation>
    <scope>NUCLEOTIDE SEQUENCE</scope>
    <source>
        <tissue evidence="3">Fresh leaf tissue</tissue>
    </source>
</reference>
<feature type="domain" description="3-hydroxyacyl-CoA dehydrogenase NAD binding" evidence="2">
    <location>
        <begin position="13"/>
        <end position="70"/>
    </location>
</feature>
<dbReference type="Pfam" id="PF02737">
    <property type="entry name" value="3HCDH_N"/>
    <property type="match status" value="1"/>
</dbReference>
<dbReference type="EMBL" id="JAAALK010000283">
    <property type="protein sequence ID" value="KAG8075729.1"/>
    <property type="molecule type" value="Genomic_DNA"/>
</dbReference>
<name>A0A8J5TC37_ZIZPA</name>
<dbReference type="GO" id="GO:0016491">
    <property type="term" value="F:oxidoreductase activity"/>
    <property type="evidence" value="ECO:0007669"/>
    <property type="project" value="TreeGrafter"/>
</dbReference>
<feature type="region of interest" description="Disordered" evidence="1">
    <location>
        <begin position="55"/>
        <end position="88"/>
    </location>
</feature>
<dbReference type="InterPro" id="IPR006176">
    <property type="entry name" value="3-OHacyl-CoA_DH_NAD-bd"/>
</dbReference>
<dbReference type="OrthoDB" id="5958943at2759"/>
<reference evidence="3" key="2">
    <citation type="submission" date="2021-02" db="EMBL/GenBank/DDBJ databases">
        <authorList>
            <person name="Kimball J.A."/>
            <person name="Haas M.W."/>
            <person name="Macchietto M."/>
            <person name="Kono T."/>
            <person name="Duquette J."/>
            <person name="Shao M."/>
        </authorList>
    </citation>
    <scope>NUCLEOTIDE SEQUENCE</scope>
    <source>
        <tissue evidence="3">Fresh leaf tissue</tissue>
    </source>
</reference>
<dbReference type="PANTHER" id="PTHR48075">
    <property type="entry name" value="3-HYDROXYACYL-COA DEHYDROGENASE FAMILY PROTEIN"/>
    <property type="match status" value="1"/>
</dbReference>
<evidence type="ECO:0000313" key="3">
    <source>
        <dbReference type="EMBL" id="KAG8075729.1"/>
    </source>
</evidence>
<evidence type="ECO:0000313" key="4">
    <source>
        <dbReference type="Proteomes" id="UP000729402"/>
    </source>
</evidence>
<comment type="caution">
    <text evidence="3">The sequence shown here is derived from an EMBL/GenBank/DDBJ whole genome shotgun (WGS) entry which is preliminary data.</text>
</comment>
<dbReference type="GO" id="GO:0006631">
    <property type="term" value="P:fatty acid metabolic process"/>
    <property type="evidence" value="ECO:0007669"/>
    <property type="project" value="InterPro"/>
</dbReference>
<protein>
    <recommendedName>
        <fullName evidence="2">3-hydroxyacyl-CoA dehydrogenase NAD binding domain-containing protein</fullName>
    </recommendedName>
</protein>
<dbReference type="PANTHER" id="PTHR48075:SF5">
    <property type="entry name" value="3-HYDROXYBUTYRYL-COA DEHYDROGENASE"/>
    <property type="match status" value="1"/>
</dbReference>
<feature type="compositionally biased region" description="Basic residues" evidence="1">
    <location>
        <begin position="68"/>
        <end position="77"/>
    </location>
</feature>
<sequence>MATQAVASEIVVVGVIGTGQMGSGIAQLVVASGYDVVLLDSDPTALSCAVASISSSLSRPVTKSQATTRRHRSHRPRPTLPPLSSLRV</sequence>
<organism evidence="3 4">
    <name type="scientific">Zizania palustris</name>
    <name type="common">Northern wild rice</name>
    <dbReference type="NCBI Taxonomy" id="103762"/>
    <lineage>
        <taxon>Eukaryota</taxon>
        <taxon>Viridiplantae</taxon>
        <taxon>Streptophyta</taxon>
        <taxon>Embryophyta</taxon>
        <taxon>Tracheophyta</taxon>
        <taxon>Spermatophyta</taxon>
        <taxon>Magnoliopsida</taxon>
        <taxon>Liliopsida</taxon>
        <taxon>Poales</taxon>
        <taxon>Poaceae</taxon>
        <taxon>BOP clade</taxon>
        <taxon>Oryzoideae</taxon>
        <taxon>Oryzeae</taxon>
        <taxon>Zizaniinae</taxon>
        <taxon>Zizania</taxon>
    </lineage>
</organism>
<gene>
    <name evidence="3" type="ORF">GUJ93_ZPchr0006g45177</name>
</gene>
<dbReference type="GO" id="GO:0070403">
    <property type="term" value="F:NAD+ binding"/>
    <property type="evidence" value="ECO:0007669"/>
    <property type="project" value="InterPro"/>
</dbReference>
<evidence type="ECO:0000256" key="1">
    <source>
        <dbReference type="SAM" id="MobiDB-lite"/>
    </source>
</evidence>
<proteinExistence type="predicted"/>
<dbReference type="Proteomes" id="UP000729402">
    <property type="component" value="Unassembled WGS sequence"/>
</dbReference>